<dbReference type="InterPro" id="IPR018624">
    <property type="entry name" value="Sec66"/>
</dbReference>
<reference evidence="3 4" key="1">
    <citation type="submission" date="2021-02" db="EMBL/GenBank/DDBJ databases">
        <title>Genome assembly of Pseudopithomyces chartarum.</title>
        <authorList>
            <person name="Jauregui R."/>
            <person name="Singh J."/>
            <person name="Voisey C."/>
        </authorList>
    </citation>
    <scope>NUCLEOTIDE SEQUENCE [LARGE SCALE GENOMIC DNA]</scope>
    <source>
        <strain evidence="3 4">AGR01</strain>
    </source>
</reference>
<gene>
    <name evidence="3" type="ORF">GRF29_77g1003824</name>
</gene>
<dbReference type="AlphaFoldDB" id="A0AAN6LVR9"/>
<keyword evidence="2" id="KW-1133">Transmembrane helix</keyword>
<dbReference type="PANTHER" id="PTHR28229">
    <property type="entry name" value="TRANSLOCATION PROTEIN SEC66"/>
    <property type="match status" value="1"/>
</dbReference>
<feature type="transmembrane region" description="Helical" evidence="2">
    <location>
        <begin position="6"/>
        <end position="29"/>
    </location>
</feature>
<comment type="caution">
    <text evidence="3">The sequence shown here is derived from an EMBL/GenBank/DDBJ whole genome shotgun (WGS) entry which is preliminary data.</text>
</comment>
<protein>
    <recommendedName>
        <fullName evidence="5">Translocation protein</fullName>
    </recommendedName>
</protein>
<keyword evidence="4" id="KW-1185">Reference proteome</keyword>
<proteinExistence type="predicted"/>
<name>A0AAN6LVR9_9PLEO</name>
<feature type="compositionally biased region" description="Basic and acidic residues" evidence="1">
    <location>
        <begin position="188"/>
        <end position="197"/>
    </location>
</feature>
<evidence type="ECO:0008006" key="5">
    <source>
        <dbReference type="Google" id="ProtNLM"/>
    </source>
</evidence>
<sequence>MWPFDLVDWVMLSIPIAYLFILVGSLYTFSSIYRKRKAYRAASLEPWFPPHLQRNIYLSLLHQEDPKAPDSILKAALLRRATEDISRIIQVRSQKQALQVLLQRGSVGDDLWQRFQRAEKEIEDELRDVVNEANAFAPNWGQAIFQTASELSQNAMLRDRVNEILSTTQSEREWWDNRRSEIQTGFMKELDEEKVKSPTEGSVTGSVAGSVAGSVRGTKTTSDDDAVLVEGGGPAEKTGKGKKKKGKN</sequence>
<evidence type="ECO:0000313" key="4">
    <source>
        <dbReference type="Proteomes" id="UP001280581"/>
    </source>
</evidence>
<accession>A0AAN6LVR9</accession>
<dbReference type="GO" id="GO:0031204">
    <property type="term" value="P:post-translational protein targeting to membrane, translocation"/>
    <property type="evidence" value="ECO:0007669"/>
    <property type="project" value="InterPro"/>
</dbReference>
<organism evidence="3 4">
    <name type="scientific">Pseudopithomyces chartarum</name>
    <dbReference type="NCBI Taxonomy" id="1892770"/>
    <lineage>
        <taxon>Eukaryota</taxon>
        <taxon>Fungi</taxon>
        <taxon>Dikarya</taxon>
        <taxon>Ascomycota</taxon>
        <taxon>Pezizomycotina</taxon>
        <taxon>Dothideomycetes</taxon>
        <taxon>Pleosporomycetidae</taxon>
        <taxon>Pleosporales</taxon>
        <taxon>Massarineae</taxon>
        <taxon>Didymosphaeriaceae</taxon>
        <taxon>Pseudopithomyces</taxon>
    </lineage>
</organism>
<evidence type="ECO:0000256" key="2">
    <source>
        <dbReference type="SAM" id="Phobius"/>
    </source>
</evidence>
<dbReference type="GO" id="GO:0031207">
    <property type="term" value="C:Sec62/Sec63 complex"/>
    <property type="evidence" value="ECO:0007669"/>
    <property type="project" value="InterPro"/>
</dbReference>
<keyword evidence="2" id="KW-0812">Transmembrane</keyword>
<keyword evidence="2" id="KW-0472">Membrane</keyword>
<dbReference type="Pfam" id="PF09802">
    <property type="entry name" value="Sec66"/>
    <property type="match status" value="1"/>
</dbReference>
<dbReference type="EMBL" id="WVTA01000007">
    <property type="protein sequence ID" value="KAK3208538.1"/>
    <property type="molecule type" value="Genomic_DNA"/>
</dbReference>
<evidence type="ECO:0000256" key="1">
    <source>
        <dbReference type="SAM" id="MobiDB-lite"/>
    </source>
</evidence>
<evidence type="ECO:0000313" key="3">
    <source>
        <dbReference type="EMBL" id="KAK3208538.1"/>
    </source>
</evidence>
<dbReference type="PANTHER" id="PTHR28229:SF1">
    <property type="entry name" value="TRANSLOCATION PROTEIN SEC66"/>
    <property type="match status" value="1"/>
</dbReference>
<dbReference type="Proteomes" id="UP001280581">
    <property type="component" value="Unassembled WGS sequence"/>
</dbReference>
<feature type="region of interest" description="Disordered" evidence="1">
    <location>
        <begin position="186"/>
        <end position="248"/>
    </location>
</feature>